<feature type="region of interest" description="Disordered" evidence="1">
    <location>
        <begin position="1"/>
        <end position="20"/>
    </location>
</feature>
<accession>B4D721</accession>
<feature type="compositionally biased region" description="Pro residues" evidence="1">
    <location>
        <begin position="1"/>
        <end position="10"/>
    </location>
</feature>
<evidence type="ECO:0008006" key="4">
    <source>
        <dbReference type="Google" id="ProtNLM"/>
    </source>
</evidence>
<comment type="caution">
    <text evidence="2">The sequence shown here is derived from an EMBL/GenBank/DDBJ whole genome shotgun (WGS) entry which is preliminary data.</text>
</comment>
<evidence type="ECO:0000313" key="3">
    <source>
        <dbReference type="Proteomes" id="UP000005824"/>
    </source>
</evidence>
<gene>
    <name evidence="2" type="ORF">CfE428DRAFT_4711</name>
</gene>
<dbReference type="Proteomes" id="UP000005824">
    <property type="component" value="Unassembled WGS sequence"/>
</dbReference>
<dbReference type="InParanoid" id="B4D721"/>
<dbReference type="RefSeq" id="WP_006982032.1">
    <property type="nucleotide sequence ID" value="NZ_ABVL01000017.1"/>
</dbReference>
<organism evidence="2 3">
    <name type="scientific">Chthoniobacter flavus Ellin428</name>
    <dbReference type="NCBI Taxonomy" id="497964"/>
    <lineage>
        <taxon>Bacteria</taxon>
        <taxon>Pseudomonadati</taxon>
        <taxon>Verrucomicrobiota</taxon>
        <taxon>Spartobacteria</taxon>
        <taxon>Chthoniobacterales</taxon>
        <taxon>Chthoniobacteraceae</taxon>
        <taxon>Chthoniobacter</taxon>
    </lineage>
</organism>
<dbReference type="AlphaFoldDB" id="B4D721"/>
<dbReference type="EMBL" id="ABVL01000017">
    <property type="protein sequence ID" value="EDY17672.1"/>
    <property type="molecule type" value="Genomic_DNA"/>
</dbReference>
<proteinExistence type="predicted"/>
<reference evidence="2 3" key="1">
    <citation type="journal article" date="2011" name="J. Bacteriol.">
        <title>Genome sequence of Chthoniobacter flavus Ellin428, an aerobic heterotrophic soil bacterium.</title>
        <authorList>
            <person name="Kant R."/>
            <person name="van Passel M.W."/>
            <person name="Palva A."/>
            <person name="Lucas S."/>
            <person name="Lapidus A."/>
            <person name="Glavina Del Rio T."/>
            <person name="Dalin E."/>
            <person name="Tice H."/>
            <person name="Bruce D."/>
            <person name="Goodwin L."/>
            <person name="Pitluck S."/>
            <person name="Larimer F.W."/>
            <person name="Land M.L."/>
            <person name="Hauser L."/>
            <person name="Sangwan P."/>
            <person name="de Vos W.M."/>
            <person name="Janssen P.H."/>
            <person name="Smidt H."/>
        </authorList>
    </citation>
    <scope>NUCLEOTIDE SEQUENCE [LARGE SCALE GENOMIC DNA]</scope>
    <source>
        <strain evidence="2 3">Ellin428</strain>
    </source>
</reference>
<dbReference type="STRING" id="497964.CfE428DRAFT_4711"/>
<keyword evidence="3" id="KW-1185">Reference proteome</keyword>
<evidence type="ECO:0000256" key="1">
    <source>
        <dbReference type="SAM" id="MobiDB-lite"/>
    </source>
</evidence>
<name>B4D721_9BACT</name>
<protein>
    <recommendedName>
        <fullName evidence="4">Tetratricopeptide repeat protein</fullName>
    </recommendedName>
</protein>
<sequence length="123" mass="13585">MQTAPPPAETPTPEAVDPSADWHALVSRGDALLARHQRDDALQAYLDAFDLVTDGRPVSPAEVEHLCKKLASYQLSFGSRAEARQTLELGRQTLKKMTAAKDPVERQKSIEQIENAMHALPRD</sequence>
<evidence type="ECO:0000313" key="2">
    <source>
        <dbReference type="EMBL" id="EDY17672.1"/>
    </source>
</evidence>